<protein>
    <submittedName>
        <fullName evidence="1">Uncharacterized protein</fullName>
    </submittedName>
</protein>
<gene>
    <name evidence="1" type="ORF">SDC9_146251</name>
</gene>
<dbReference type="AlphaFoldDB" id="A0A645ECJ2"/>
<reference evidence="1" key="1">
    <citation type="submission" date="2019-08" db="EMBL/GenBank/DDBJ databases">
        <authorList>
            <person name="Kucharzyk K."/>
            <person name="Murdoch R.W."/>
            <person name="Higgins S."/>
            <person name="Loffler F."/>
        </authorList>
    </citation>
    <scope>NUCLEOTIDE SEQUENCE</scope>
</reference>
<dbReference type="EMBL" id="VSSQ01045182">
    <property type="protein sequence ID" value="MPM99061.1"/>
    <property type="molecule type" value="Genomic_DNA"/>
</dbReference>
<name>A0A645ECJ2_9ZZZZ</name>
<proteinExistence type="predicted"/>
<organism evidence="1">
    <name type="scientific">bioreactor metagenome</name>
    <dbReference type="NCBI Taxonomy" id="1076179"/>
    <lineage>
        <taxon>unclassified sequences</taxon>
        <taxon>metagenomes</taxon>
        <taxon>ecological metagenomes</taxon>
    </lineage>
</organism>
<comment type="caution">
    <text evidence="1">The sequence shown here is derived from an EMBL/GenBank/DDBJ whole genome shotgun (WGS) entry which is preliminary data.</text>
</comment>
<sequence length="44" mass="4602">MAFEVAINEKGVVITLSPGLIPKDSSATCRAVVPEEVAMLCSQP</sequence>
<accession>A0A645ECJ2</accession>
<evidence type="ECO:0000313" key="1">
    <source>
        <dbReference type="EMBL" id="MPM99061.1"/>
    </source>
</evidence>